<accession>A0A6S6W8T0</accession>
<name>A0A6S6W8T0_9PLEO</name>
<dbReference type="Proteomes" id="UP000472372">
    <property type="component" value="Chromosome 7"/>
</dbReference>
<evidence type="ECO:0000313" key="2">
    <source>
        <dbReference type="Proteomes" id="UP000472372"/>
    </source>
</evidence>
<protein>
    <submittedName>
        <fullName evidence="1">Uncharacterized protein</fullName>
    </submittedName>
</protein>
<proteinExistence type="predicted"/>
<organism evidence="1 2">
    <name type="scientific">Pyrenophora teres f. teres</name>
    <dbReference type="NCBI Taxonomy" id="97479"/>
    <lineage>
        <taxon>Eukaryota</taxon>
        <taxon>Fungi</taxon>
        <taxon>Dikarya</taxon>
        <taxon>Ascomycota</taxon>
        <taxon>Pezizomycotina</taxon>
        <taxon>Dothideomycetes</taxon>
        <taxon>Pleosporomycetidae</taxon>
        <taxon>Pleosporales</taxon>
        <taxon>Pleosporineae</taxon>
        <taxon>Pleosporaceae</taxon>
        <taxon>Pyrenophora</taxon>
    </lineage>
</organism>
<evidence type="ECO:0000313" key="1">
    <source>
        <dbReference type="EMBL" id="CAE7194943.1"/>
    </source>
</evidence>
<gene>
    <name evidence="1" type="ORF">PTTW11_08049</name>
</gene>
<dbReference type="AlphaFoldDB" id="A0A6S6W8T0"/>
<reference evidence="1" key="1">
    <citation type="submission" date="2021-02" db="EMBL/GenBank/DDBJ databases">
        <authorList>
            <person name="Syme A R."/>
            <person name="Syme A R."/>
            <person name="Moolhuijzen P."/>
        </authorList>
    </citation>
    <scope>NUCLEOTIDE SEQUENCE</scope>
    <source>
        <strain evidence="1">W1-1</strain>
    </source>
</reference>
<sequence length="240" mass="25377">MQFSSRTLLLAGLLQSVQAMDSLAVEFNTAVASGDAGVLAESAAGSGLAVRVGTEKMLPGSYTLVISGEGSRNGTCNPSPTTVCVMQPGLVSSSQQTMLAGKMVYELVDPSKPASKAVSVAELPINNLALLDGSTQLLLNTTDDQPQDKAVLLGEPFASQHTVASNVYNASDNKPSGLYGRDIPSRTLMERSRKTRRPKKPVRNITLNVGHDKEDENHSELLQTTPLIWIFAALAIGIVA</sequence>
<dbReference type="EMBL" id="HG992983">
    <property type="protein sequence ID" value="CAE7194943.1"/>
    <property type="molecule type" value="Genomic_DNA"/>
</dbReference>